<dbReference type="InterPro" id="IPR000524">
    <property type="entry name" value="Tscrpt_reg_HTH_GntR"/>
</dbReference>
<dbReference type="PANTHER" id="PTHR43537:SF24">
    <property type="entry name" value="GLUCONATE OPERON TRANSCRIPTIONAL REPRESSOR"/>
    <property type="match status" value="1"/>
</dbReference>
<evidence type="ECO:0000256" key="1">
    <source>
        <dbReference type="ARBA" id="ARBA00023015"/>
    </source>
</evidence>
<dbReference type="InterPro" id="IPR036390">
    <property type="entry name" value="WH_DNA-bd_sf"/>
</dbReference>
<name>A0A939MJT0_9MICO</name>
<dbReference type="EMBL" id="JAGDYM010000011">
    <property type="protein sequence ID" value="MBO1902264.1"/>
    <property type="molecule type" value="Genomic_DNA"/>
</dbReference>
<keyword evidence="3" id="KW-0804">Transcription</keyword>
<dbReference type="Pfam" id="PF07729">
    <property type="entry name" value="FCD"/>
    <property type="match status" value="1"/>
</dbReference>
<feature type="region of interest" description="Disordered" evidence="4">
    <location>
        <begin position="210"/>
        <end position="240"/>
    </location>
</feature>
<dbReference type="PROSITE" id="PS50949">
    <property type="entry name" value="HTH_GNTR"/>
    <property type="match status" value="1"/>
</dbReference>
<dbReference type="GO" id="GO:0003700">
    <property type="term" value="F:DNA-binding transcription factor activity"/>
    <property type="evidence" value="ECO:0007669"/>
    <property type="project" value="InterPro"/>
</dbReference>
<dbReference type="SUPFAM" id="SSF46785">
    <property type="entry name" value="Winged helix' DNA-binding domain"/>
    <property type="match status" value="1"/>
</dbReference>
<gene>
    <name evidence="6" type="ORF">J4H92_09930</name>
</gene>
<dbReference type="PANTHER" id="PTHR43537">
    <property type="entry name" value="TRANSCRIPTIONAL REGULATOR, GNTR FAMILY"/>
    <property type="match status" value="1"/>
</dbReference>
<dbReference type="InterPro" id="IPR036388">
    <property type="entry name" value="WH-like_DNA-bd_sf"/>
</dbReference>
<evidence type="ECO:0000256" key="4">
    <source>
        <dbReference type="SAM" id="MobiDB-lite"/>
    </source>
</evidence>
<evidence type="ECO:0000256" key="2">
    <source>
        <dbReference type="ARBA" id="ARBA00023125"/>
    </source>
</evidence>
<proteinExistence type="predicted"/>
<evidence type="ECO:0000256" key="3">
    <source>
        <dbReference type="ARBA" id="ARBA00023163"/>
    </source>
</evidence>
<evidence type="ECO:0000313" key="7">
    <source>
        <dbReference type="Proteomes" id="UP000664382"/>
    </source>
</evidence>
<keyword evidence="2" id="KW-0238">DNA-binding</keyword>
<comment type="caution">
    <text evidence="6">The sequence shown here is derived from an EMBL/GenBank/DDBJ whole genome shotgun (WGS) entry which is preliminary data.</text>
</comment>
<dbReference type="GO" id="GO:0003677">
    <property type="term" value="F:DNA binding"/>
    <property type="evidence" value="ECO:0007669"/>
    <property type="project" value="UniProtKB-KW"/>
</dbReference>
<sequence length="240" mass="25954">MTAPPGKTGNKTQLVYDFVMERIVDGTFGTGEFLNIGLLAEKTGVSLIPTREALRRLESEGLVEFLFHRGVRVAELTIEEYREIMQTQAVLEGLAVGLSVPLLTDGELSRAREVNARMNEAHDSGDFHAYNEGSLEFHGILRAPCPNRHLRDILDRGQSRIAAVRASVVGYRGTVAQRLSDEHEHMLDRIAAGAGSDEVEALMRAHREGTIAADSEGLRRSAAEARGGGSADAPRAAGPA</sequence>
<evidence type="ECO:0000313" key="6">
    <source>
        <dbReference type="EMBL" id="MBO1902264.1"/>
    </source>
</evidence>
<dbReference type="Gene3D" id="1.20.120.530">
    <property type="entry name" value="GntR ligand-binding domain-like"/>
    <property type="match status" value="1"/>
</dbReference>
<dbReference type="SMART" id="SM00895">
    <property type="entry name" value="FCD"/>
    <property type="match status" value="1"/>
</dbReference>
<protein>
    <submittedName>
        <fullName evidence="6">GntR family transcriptional regulator</fullName>
    </submittedName>
</protein>
<dbReference type="Proteomes" id="UP000664382">
    <property type="component" value="Unassembled WGS sequence"/>
</dbReference>
<organism evidence="6 7">
    <name type="scientific">Leucobacter weissii</name>
    <dbReference type="NCBI Taxonomy" id="1983706"/>
    <lineage>
        <taxon>Bacteria</taxon>
        <taxon>Bacillati</taxon>
        <taxon>Actinomycetota</taxon>
        <taxon>Actinomycetes</taxon>
        <taxon>Micrococcales</taxon>
        <taxon>Microbacteriaceae</taxon>
        <taxon>Leucobacter</taxon>
    </lineage>
</organism>
<dbReference type="Pfam" id="PF00392">
    <property type="entry name" value="GntR"/>
    <property type="match status" value="1"/>
</dbReference>
<accession>A0A939MJT0</accession>
<keyword evidence="7" id="KW-1185">Reference proteome</keyword>
<dbReference type="InterPro" id="IPR011711">
    <property type="entry name" value="GntR_C"/>
</dbReference>
<reference evidence="6" key="1">
    <citation type="submission" date="2021-03" db="EMBL/GenBank/DDBJ databases">
        <title>Leucobacter chromiisoli sp. nov., isolated from chromium-containing soil of chemical plant.</title>
        <authorList>
            <person name="Xu Z."/>
        </authorList>
    </citation>
    <scope>NUCLEOTIDE SEQUENCE</scope>
    <source>
        <strain evidence="6">S27</strain>
    </source>
</reference>
<evidence type="ECO:0000259" key="5">
    <source>
        <dbReference type="PROSITE" id="PS50949"/>
    </source>
</evidence>
<dbReference type="AlphaFoldDB" id="A0A939MJT0"/>
<dbReference type="InterPro" id="IPR008920">
    <property type="entry name" value="TF_FadR/GntR_C"/>
</dbReference>
<dbReference type="Gene3D" id="1.10.10.10">
    <property type="entry name" value="Winged helix-like DNA-binding domain superfamily/Winged helix DNA-binding domain"/>
    <property type="match status" value="1"/>
</dbReference>
<feature type="domain" description="HTH gntR-type" evidence="5">
    <location>
        <begin position="9"/>
        <end position="76"/>
    </location>
</feature>
<dbReference type="RefSeq" id="WP_208098033.1">
    <property type="nucleotide sequence ID" value="NZ_JAGDYM010000011.1"/>
</dbReference>
<dbReference type="SUPFAM" id="SSF48008">
    <property type="entry name" value="GntR ligand-binding domain-like"/>
    <property type="match status" value="1"/>
</dbReference>
<dbReference type="SMART" id="SM00345">
    <property type="entry name" value="HTH_GNTR"/>
    <property type="match status" value="1"/>
</dbReference>
<keyword evidence="1" id="KW-0805">Transcription regulation</keyword>